<evidence type="ECO:0000313" key="4">
    <source>
        <dbReference type="WBParaSite" id="nRc.2.0.1.t22759-RA"/>
    </source>
</evidence>
<reference evidence="4" key="1">
    <citation type="submission" date="2022-11" db="UniProtKB">
        <authorList>
            <consortium name="WormBaseParasite"/>
        </authorList>
    </citation>
    <scope>IDENTIFICATION</scope>
</reference>
<keyword evidence="2" id="KW-0711">Selenium</keyword>
<proteinExistence type="inferred from homology"/>
<protein>
    <submittedName>
        <fullName evidence="4">Selenium-binding protein 1</fullName>
    </submittedName>
</protein>
<evidence type="ECO:0000313" key="3">
    <source>
        <dbReference type="Proteomes" id="UP000887565"/>
    </source>
</evidence>
<dbReference type="PANTHER" id="PTHR23300:SF0">
    <property type="entry name" value="METHANETHIOL OXIDASE"/>
    <property type="match status" value="1"/>
</dbReference>
<dbReference type="Pfam" id="PF05694">
    <property type="entry name" value="SBP56"/>
    <property type="match status" value="1"/>
</dbReference>
<evidence type="ECO:0000256" key="1">
    <source>
        <dbReference type="ARBA" id="ARBA00005606"/>
    </source>
</evidence>
<dbReference type="PANTHER" id="PTHR23300">
    <property type="entry name" value="METHANETHIOL OXIDASE"/>
    <property type="match status" value="1"/>
</dbReference>
<organism evidence="3 4">
    <name type="scientific">Romanomermis culicivorax</name>
    <name type="common">Nematode worm</name>
    <dbReference type="NCBI Taxonomy" id="13658"/>
    <lineage>
        <taxon>Eukaryota</taxon>
        <taxon>Metazoa</taxon>
        <taxon>Ecdysozoa</taxon>
        <taxon>Nematoda</taxon>
        <taxon>Enoplea</taxon>
        <taxon>Dorylaimia</taxon>
        <taxon>Mermithida</taxon>
        <taxon>Mermithoidea</taxon>
        <taxon>Mermithidae</taxon>
        <taxon>Romanomermis</taxon>
    </lineage>
</organism>
<comment type="similarity">
    <text evidence="1">Belongs to the selenium-binding protein family.</text>
</comment>
<dbReference type="InterPro" id="IPR008826">
    <property type="entry name" value="Se-bd"/>
</dbReference>
<keyword evidence="3" id="KW-1185">Reference proteome</keyword>
<dbReference type="OMA" id="THFLAVW"/>
<accession>A0A915J8G2</accession>
<dbReference type="WBParaSite" id="nRc.2.0.1.t22759-RA">
    <property type="protein sequence ID" value="nRc.2.0.1.t22759-RA"/>
    <property type="gene ID" value="nRc.2.0.1.g22759"/>
</dbReference>
<evidence type="ECO:0000256" key="2">
    <source>
        <dbReference type="ARBA" id="ARBA00023266"/>
    </source>
</evidence>
<dbReference type="Proteomes" id="UP000887565">
    <property type="component" value="Unplaced"/>
</dbReference>
<name>A0A915J8G2_ROMCU</name>
<dbReference type="AlphaFoldDB" id="A0A915J8G2"/>
<dbReference type="GO" id="GO:0008430">
    <property type="term" value="F:selenium binding"/>
    <property type="evidence" value="ECO:0007669"/>
    <property type="project" value="InterPro"/>
</dbReference>
<sequence length="100" mass="11407">MTPFQSQKSKMEGGCQMVQLSIDGRRLYVTDSLYSGWDQKLYPNLIQNGSTLLRLSVDNENKEVKFDDKFCVKFEHEPDGPVLAHEIRYPGGDCTSDIFV</sequence>